<dbReference type="InterPro" id="IPR017703">
    <property type="entry name" value="YgfZ/GCV_T_CS"/>
</dbReference>
<keyword evidence="2" id="KW-0809">Transit peptide</keyword>
<dbReference type="NCBIfam" id="TIGR03317">
    <property type="entry name" value="ygfZ_signature"/>
    <property type="match status" value="1"/>
</dbReference>
<dbReference type="InterPro" id="IPR045179">
    <property type="entry name" value="YgfZ/GcvT"/>
</dbReference>
<comment type="caution">
    <text evidence="7">The sequence shown here is derived from an EMBL/GenBank/DDBJ whole genome shotgun (WGS) entry which is preliminary data.</text>
</comment>
<protein>
    <recommendedName>
        <fullName evidence="5">Iron-sulfur cluster assembly factor IBA57 homolog, mitochondrial</fullName>
    </recommendedName>
</protein>
<sequence>MQTLPRRIARPTASPKARSWVACPSCRTSQRLPAFSYAAALQPSGYASYTSSAPYPQPPPKSGSARLTSRRLISIGGVDAPKFLQGIITSSILNLEQGFYSGFLNATGRVLHDVFIYRDTLRVGVAAGDPTLDANHAFIIEVDAPQLDALMKHLKRYMLRSKFKIQAIGEDQCTVWQVWDDSKRSNDSEASAPLSLDQEGAVVLQDNRAPGLGYRVVSTRLSGPQVDLEQSDDTAYRIRRYLLGVPEGQGEIFRGGALPLETNMDLMGGIDFRKGCYVGQELTIRTKHRGVVRKRILPCVLYGGDEAAPPQLEYNPAAAAAARDQALAAENIPAGLSIGRHGKKGRSAGNWLRGAGNIGLALCRLQVMTDIQLPGETATAPFDPNDEFEMRLDADEGGEGGKAVKVKAFVPEWLRARLDQSNTSH</sequence>
<proteinExistence type="inferred from homology"/>
<keyword evidence="8" id="KW-1185">Reference proteome</keyword>
<evidence type="ECO:0000256" key="5">
    <source>
        <dbReference type="ARBA" id="ARBA00093637"/>
    </source>
</evidence>
<evidence type="ECO:0000313" key="7">
    <source>
        <dbReference type="EMBL" id="RYO79016.1"/>
    </source>
</evidence>
<evidence type="ECO:0000256" key="4">
    <source>
        <dbReference type="ARBA" id="ARBA00093447"/>
    </source>
</evidence>
<evidence type="ECO:0000256" key="1">
    <source>
        <dbReference type="ARBA" id="ARBA00004305"/>
    </source>
</evidence>
<feature type="domain" description="CAF17 C-terminal" evidence="6">
    <location>
        <begin position="293"/>
        <end position="415"/>
    </location>
</feature>
<keyword evidence="3" id="KW-0496">Mitochondrion</keyword>
<evidence type="ECO:0000256" key="2">
    <source>
        <dbReference type="ARBA" id="ARBA00022946"/>
    </source>
</evidence>
<dbReference type="PANTHER" id="PTHR22602">
    <property type="entry name" value="TRANSFERASE CAF17, MITOCHONDRIAL-RELATED"/>
    <property type="match status" value="1"/>
</dbReference>
<evidence type="ECO:0000259" key="6">
    <source>
        <dbReference type="Pfam" id="PF25455"/>
    </source>
</evidence>
<dbReference type="Gene3D" id="3.30.1360.120">
    <property type="entry name" value="Probable tRNA modification gtpase trme, domain 1"/>
    <property type="match status" value="1"/>
</dbReference>
<dbReference type="InterPro" id="IPR057460">
    <property type="entry name" value="CAF17_C"/>
</dbReference>
<reference evidence="7 8" key="1">
    <citation type="submission" date="2018-06" db="EMBL/GenBank/DDBJ databases">
        <title>Complete Genomes of Monosporascus.</title>
        <authorList>
            <person name="Robinson A.J."/>
            <person name="Natvig D.O."/>
        </authorList>
    </citation>
    <scope>NUCLEOTIDE SEQUENCE [LARGE SCALE GENOMIC DNA]</scope>
    <source>
        <strain evidence="7 8">CBS 609.92</strain>
    </source>
</reference>
<name>A0ABY0GWE0_9PEZI</name>
<accession>A0ABY0GWE0</accession>
<dbReference type="EMBL" id="QJNS01000350">
    <property type="protein sequence ID" value="RYO79016.1"/>
    <property type="molecule type" value="Genomic_DNA"/>
</dbReference>
<gene>
    <name evidence="7" type="ORF">DL762_008381</name>
</gene>
<evidence type="ECO:0000313" key="8">
    <source>
        <dbReference type="Proteomes" id="UP000294003"/>
    </source>
</evidence>
<comment type="subcellular location">
    <subcellularLocation>
        <location evidence="1">Mitochondrion matrix</location>
    </subcellularLocation>
</comment>
<organism evidence="7 8">
    <name type="scientific">Monosporascus cannonballus</name>
    <dbReference type="NCBI Taxonomy" id="155416"/>
    <lineage>
        <taxon>Eukaryota</taxon>
        <taxon>Fungi</taxon>
        <taxon>Dikarya</taxon>
        <taxon>Ascomycota</taxon>
        <taxon>Pezizomycotina</taxon>
        <taxon>Sordariomycetes</taxon>
        <taxon>Xylariomycetidae</taxon>
        <taxon>Xylariales</taxon>
        <taxon>Xylariales incertae sedis</taxon>
        <taxon>Monosporascus</taxon>
    </lineage>
</organism>
<evidence type="ECO:0000256" key="3">
    <source>
        <dbReference type="ARBA" id="ARBA00023128"/>
    </source>
</evidence>
<dbReference type="SUPFAM" id="SSF103025">
    <property type="entry name" value="Folate-binding domain"/>
    <property type="match status" value="1"/>
</dbReference>
<dbReference type="PANTHER" id="PTHR22602:SF0">
    <property type="entry name" value="TRANSFERASE CAF17, MITOCHONDRIAL-RELATED"/>
    <property type="match status" value="1"/>
</dbReference>
<dbReference type="Pfam" id="PF25455">
    <property type="entry name" value="Beta-barrel_CAF17_C"/>
    <property type="match status" value="1"/>
</dbReference>
<dbReference type="InterPro" id="IPR027266">
    <property type="entry name" value="TrmE/GcvT-like"/>
</dbReference>
<dbReference type="Proteomes" id="UP000294003">
    <property type="component" value="Unassembled WGS sequence"/>
</dbReference>
<comment type="similarity">
    <text evidence="4">Belongs to the GcvT family. CAF17/IBA57 subfamily.</text>
</comment>